<dbReference type="AlphaFoldDB" id="A0A9P9XND1"/>
<dbReference type="EMBL" id="SDAQ01000008">
    <property type="protein sequence ID" value="KAI3557441.1"/>
    <property type="molecule type" value="Genomic_DNA"/>
</dbReference>
<feature type="compositionally biased region" description="Basic and acidic residues" evidence="1">
    <location>
        <begin position="61"/>
        <end position="72"/>
    </location>
</feature>
<keyword evidence="3" id="KW-1185">Reference proteome</keyword>
<dbReference type="Proteomes" id="UP001056436">
    <property type="component" value="Unassembled WGS sequence"/>
</dbReference>
<name>A0A9P9XND1_9PEZI</name>
<evidence type="ECO:0000313" key="2">
    <source>
        <dbReference type="EMBL" id="KAI3557441.1"/>
    </source>
</evidence>
<feature type="compositionally biased region" description="Basic residues" evidence="1">
    <location>
        <begin position="12"/>
        <end position="25"/>
    </location>
</feature>
<comment type="caution">
    <text evidence="2">The sequence shown here is derived from an EMBL/GenBank/DDBJ whole genome shotgun (WGS) entry which is preliminary data.</text>
</comment>
<accession>A0A9P9XND1</accession>
<evidence type="ECO:0000256" key="1">
    <source>
        <dbReference type="SAM" id="MobiDB-lite"/>
    </source>
</evidence>
<proteinExistence type="predicted"/>
<protein>
    <submittedName>
        <fullName evidence="2">Uncharacterized protein</fullName>
    </submittedName>
</protein>
<sequence length="72" mass="7868">MFIRADAEQAVKRRRSTHTHTHTPLHHGPGGLSFSRFAARFHPPVASAPPLCRRGVPSDRPAAKDPDAPNPL</sequence>
<feature type="compositionally biased region" description="Basic and acidic residues" evidence="1">
    <location>
        <begin position="1"/>
        <end position="11"/>
    </location>
</feature>
<dbReference type="OrthoDB" id="10416523at2759"/>
<organism evidence="2 3">
    <name type="scientific">Colletotrichum abscissum</name>
    <dbReference type="NCBI Taxonomy" id="1671311"/>
    <lineage>
        <taxon>Eukaryota</taxon>
        <taxon>Fungi</taxon>
        <taxon>Dikarya</taxon>
        <taxon>Ascomycota</taxon>
        <taxon>Pezizomycotina</taxon>
        <taxon>Sordariomycetes</taxon>
        <taxon>Hypocreomycetidae</taxon>
        <taxon>Glomerellales</taxon>
        <taxon>Glomerellaceae</taxon>
        <taxon>Colletotrichum</taxon>
        <taxon>Colletotrichum acutatum species complex</taxon>
    </lineage>
</organism>
<gene>
    <name evidence="2" type="ORF">CABS02_02545</name>
</gene>
<reference evidence="2" key="1">
    <citation type="submission" date="2019-01" db="EMBL/GenBank/DDBJ databases">
        <title>Colletotrichum abscissum LGMF1257.</title>
        <authorList>
            <person name="Baroncelli R."/>
        </authorList>
    </citation>
    <scope>NUCLEOTIDE SEQUENCE</scope>
    <source>
        <strain evidence="2">Ca142</strain>
    </source>
</reference>
<evidence type="ECO:0000313" key="3">
    <source>
        <dbReference type="Proteomes" id="UP001056436"/>
    </source>
</evidence>
<feature type="region of interest" description="Disordered" evidence="1">
    <location>
        <begin position="1"/>
        <end position="72"/>
    </location>
</feature>